<dbReference type="CDD" id="cd01834">
    <property type="entry name" value="SGNH_hydrolase_like_2"/>
    <property type="match status" value="1"/>
</dbReference>
<evidence type="ECO:0000259" key="1">
    <source>
        <dbReference type="Pfam" id="PF13472"/>
    </source>
</evidence>
<feature type="domain" description="SGNH hydrolase-type esterase" evidence="1">
    <location>
        <begin position="12"/>
        <end position="188"/>
    </location>
</feature>
<dbReference type="Pfam" id="PF13472">
    <property type="entry name" value="Lipase_GDSL_2"/>
    <property type="match status" value="1"/>
</dbReference>
<dbReference type="InterPro" id="IPR013830">
    <property type="entry name" value="SGNH_hydro"/>
</dbReference>
<dbReference type="SUPFAM" id="SSF52266">
    <property type="entry name" value="SGNH hydrolase"/>
    <property type="match status" value="1"/>
</dbReference>
<dbReference type="Proteomes" id="UP000282311">
    <property type="component" value="Unassembled WGS sequence"/>
</dbReference>
<dbReference type="AlphaFoldDB" id="A0A3B0BCP5"/>
<sequence length="204" mass="22780">MRLEQGDKLVMIGDSITEAPKGGGYVERAAALLQVVYPQLGIGVVNKGIGGNTVRDLKRRWQQDTLDLQPDWLSVMIGINDVWRQFDMPGKDTDPVYIDEYESTLRELAGSTQGRVKGLVLMTPYFIEANRQDPMRAMMDRYSAVVKRIAAESGAVFVDTQAAIDELLRYYYPGAIASDRIHPKKAGHMAIARAFLNAIGFVWQ</sequence>
<protein>
    <submittedName>
        <fullName evidence="2">GDSL family lipase</fullName>
    </submittedName>
</protein>
<dbReference type="PANTHER" id="PTHR30383:SF5">
    <property type="entry name" value="SGNH HYDROLASE-TYPE ESTERASE DOMAIN-CONTAINING PROTEIN"/>
    <property type="match status" value="1"/>
</dbReference>
<accession>A0A3B0BCP5</accession>
<proteinExistence type="predicted"/>
<comment type="caution">
    <text evidence="2">The sequence shown here is derived from an EMBL/GenBank/DDBJ whole genome shotgun (WGS) entry which is preliminary data.</text>
</comment>
<dbReference type="InterPro" id="IPR036514">
    <property type="entry name" value="SGNH_hydro_sf"/>
</dbReference>
<gene>
    <name evidence="2" type="ORF">D7M11_30855</name>
</gene>
<dbReference type="GO" id="GO:0004622">
    <property type="term" value="F:phosphatidylcholine lysophospholipase activity"/>
    <property type="evidence" value="ECO:0007669"/>
    <property type="project" value="TreeGrafter"/>
</dbReference>
<evidence type="ECO:0000313" key="3">
    <source>
        <dbReference type="Proteomes" id="UP000282311"/>
    </source>
</evidence>
<dbReference type="EMBL" id="RBAH01000032">
    <property type="protein sequence ID" value="RKN70151.1"/>
    <property type="molecule type" value="Genomic_DNA"/>
</dbReference>
<evidence type="ECO:0000313" key="2">
    <source>
        <dbReference type="EMBL" id="RKN70151.1"/>
    </source>
</evidence>
<name>A0A3B0BCP5_9BACL</name>
<dbReference type="Gene3D" id="3.40.50.1110">
    <property type="entry name" value="SGNH hydrolase"/>
    <property type="match status" value="1"/>
</dbReference>
<dbReference type="PANTHER" id="PTHR30383">
    <property type="entry name" value="THIOESTERASE 1/PROTEASE 1/LYSOPHOSPHOLIPASE L1"/>
    <property type="match status" value="1"/>
</dbReference>
<reference evidence="2 3" key="1">
    <citation type="journal article" date="2007" name="Int. J. Syst. Evol. Microbiol.">
        <title>Paenibacillus ginsengarvi sp. nov., isolated from soil from ginseng cultivation.</title>
        <authorList>
            <person name="Yoon M.H."/>
            <person name="Ten L.N."/>
            <person name="Im W.T."/>
        </authorList>
    </citation>
    <scope>NUCLEOTIDE SEQUENCE [LARGE SCALE GENOMIC DNA]</scope>
    <source>
        <strain evidence="2 3">KCTC 13059</strain>
    </source>
</reference>
<dbReference type="OrthoDB" id="9794725at2"/>
<keyword evidence="3" id="KW-1185">Reference proteome</keyword>
<organism evidence="2 3">
    <name type="scientific">Paenibacillus ginsengarvi</name>
    <dbReference type="NCBI Taxonomy" id="400777"/>
    <lineage>
        <taxon>Bacteria</taxon>
        <taxon>Bacillati</taxon>
        <taxon>Bacillota</taxon>
        <taxon>Bacilli</taxon>
        <taxon>Bacillales</taxon>
        <taxon>Paenibacillaceae</taxon>
        <taxon>Paenibacillus</taxon>
    </lineage>
</organism>
<dbReference type="InterPro" id="IPR051532">
    <property type="entry name" value="Ester_Hydrolysis_Enzymes"/>
</dbReference>
<dbReference type="RefSeq" id="WP_120751130.1">
    <property type="nucleotide sequence ID" value="NZ_RBAH01000032.1"/>
</dbReference>